<keyword evidence="3" id="KW-1185">Reference proteome</keyword>
<dbReference type="InterPro" id="IPR001173">
    <property type="entry name" value="Glyco_trans_2-like"/>
</dbReference>
<dbReference type="CDD" id="cd04179">
    <property type="entry name" value="DPM_DPG-synthase_like"/>
    <property type="match status" value="1"/>
</dbReference>
<dbReference type="HOGENOM" id="CLU_033536_7_5_0"/>
<reference evidence="2 3" key="1">
    <citation type="journal article" date="2012" name="Stand. Genomic Sci.">
        <title>Complete genome sequence of Terriglobus saanensis type strain SP1PR4(T), an Acidobacteria from tundra soil.</title>
        <authorList>
            <person name="Rawat S.R."/>
            <person name="Mannisto M.K."/>
            <person name="Starovoytov V."/>
            <person name="Goodwin L."/>
            <person name="Nolan M."/>
            <person name="Hauser L."/>
            <person name="Land M."/>
            <person name="Davenport K.W."/>
            <person name="Woyke T."/>
            <person name="Haggblom M.M."/>
        </authorList>
    </citation>
    <scope>NUCLEOTIDE SEQUENCE</scope>
    <source>
        <strain evidence="3">ATCC BAA-1853 / DSM 23119 / SP1PR4</strain>
    </source>
</reference>
<dbReference type="KEGG" id="tsa:AciPR4_3733"/>
<evidence type="ECO:0000313" key="2">
    <source>
        <dbReference type="EMBL" id="ADV84483.1"/>
    </source>
</evidence>
<protein>
    <submittedName>
        <fullName evidence="2">Glycosyl transferase family 2</fullName>
    </submittedName>
</protein>
<dbReference type="EMBL" id="CP002467">
    <property type="protein sequence ID" value="ADV84483.1"/>
    <property type="molecule type" value="Genomic_DNA"/>
</dbReference>
<evidence type="ECO:0000313" key="3">
    <source>
        <dbReference type="Proteomes" id="UP000006844"/>
    </source>
</evidence>
<feature type="domain" description="Glycosyltransferase 2-like" evidence="1">
    <location>
        <begin position="8"/>
        <end position="165"/>
    </location>
</feature>
<dbReference type="InterPro" id="IPR029044">
    <property type="entry name" value="Nucleotide-diphossugar_trans"/>
</dbReference>
<dbReference type="RefSeq" id="WP_013570213.1">
    <property type="nucleotide sequence ID" value="NC_014963.1"/>
</dbReference>
<sequence>MTSRKNISVVIPALNEQESIAYVVGSMPWSDIAECIVVDNGSTDRTAAIAASAGARVVTSLRGYGAACKAGSDAAIDTSTILVFMDGDGSDVVSDLSRLVVPIESDVADFLIGSRIRGRREPGSMLPSQIFAGHFVAMLLRILHGARYTDMGPFRAIRRSSLKKLNMTEMTYGWNLEMQAKAARQGLRIQEIAVDYRCRRGGLSKVSGNLGASLKTGVRILAVLLRTSYRSNAQ</sequence>
<accession>E8V0K0</accession>
<dbReference type="PANTHER" id="PTHR48090:SF7">
    <property type="entry name" value="RFBJ PROTEIN"/>
    <property type="match status" value="1"/>
</dbReference>
<organism evidence="2 3">
    <name type="scientific">Terriglobus saanensis (strain ATCC BAA-1853 / DSM 23119 / SP1PR4)</name>
    <dbReference type="NCBI Taxonomy" id="401053"/>
    <lineage>
        <taxon>Bacteria</taxon>
        <taxon>Pseudomonadati</taxon>
        <taxon>Acidobacteriota</taxon>
        <taxon>Terriglobia</taxon>
        <taxon>Terriglobales</taxon>
        <taxon>Acidobacteriaceae</taxon>
        <taxon>Terriglobus</taxon>
    </lineage>
</organism>
<dbReference type="eggNOG" id="COG0463">
    <property type="taxonomic scope" value="Bacteria"/>
</dbReference>
<proteinExistence type="predicted"/>
<dbReference type="InterPro" id="IPR050256">
    <property type="entry name" value="Glycosyltransferase_2"/>
</dbReference>
<dbReference type="Pfam" id="PF00535">
    <property type="entry name" value="Glycos_transf_2"/>
    <property type="match status" value="1"/>
</dbReference>
<dbReference type="GO" id="GO:0016740">
    <property type="term" value="F:transferase activity"/>
    <property type="evidence" value="ECO:0007669"/>
    <property type="project" value="UniProtKB-KW"/>
</dbReference>
<keyword evidence="2" id="KW-0808">Transferase</keyword>
<gene>
    <name evidence="2" type="ordered locus">AciPR4_3733</name>
</gene>
<name>E8V0K0_TERSS</name>
<dbReference type="Gene3D" id="3.90.550.10">
    <property type="entry name" value="Spore Coat Polysaccharide Biosynthesis Protein SpsA, Chain A"/>
    <property type="match status" value="1"/>
</dbReference>
<dbReference type="AlphaFoldDB" id="E8V0K0"/>
<dbReference type="PANTHER" id="PTHR48090">
    <property type="entry name" value="UNDECAPRENYL-PHOSPHATE 4-DEOXY-4-FORMAMIDO-L-ARABINOSE TRANSFERASE-RELATED"/>
    <property type="match status" value="1"/>
</dbReference>
<dbReference type="SUPFAM" id="SSF53448">
    <property type="entry name" value="Nucleotide-diphospho-sugar transferases"/>
    <property type="match status" value="1"/>
</dbReference>
<evidence type="ECO:0000259" key="1">
    <source>
        <dbReference type="Pfam" id="PF00535"/>
    </source>
</evidence>
<dbReference type="Proteomes" id="UP000006844">
    <property type="component" value="Chromosome"/>
</dbReference>
<dbReference type="STRING" id="401053.AciPR4_3733"/>